<evidence type="ECO:0000256" key="5">
    <source>
        <dbReference type="ARBA" id="ARBA00022801"/>
    </source>
</evidence>
<keyword evidence="9" id="KW-1185">Reference proteome</keyword>
<dbReference type="InterPro" id="IPR041373">
    <property type="entry name" value="RT_RNaseH"/>
</dbReference>
<evidence type="ECO:0000256" key="6">
    <source>
        <dbReference type="ARBA" id="ARBA00022918"/>
    </source>
</evidence>
<dbReference type="Proteomes" id="UP001454036">
    <property type="component" value="Unassembled WGS sequence"/>
</dbReference>
<comment type="caution">
    <text evidence="8">The sequence shown here is derived from an EMBL/GenBank/DDBJ whole genome shotgun (WGS) entry which is preliminary data.</text>
</comment>
<gene>
    <name evidence="8" type="ORF">LIER_39536</name>
</gene>
<accession>A0AAV3QKT4</accession>
<keyword evidence="1" id="KW-0808">Transferase</keyword>
<dbReference type="GO" id="GO:0016787">
    <property type="term" value="F:hydrolase activity"/>
    <property type="evidence" value="ECO:0007669"/>
    <property type="project" value="UniProtKB-KW"/>
</dbReference>
<reference evidence="8 9" key="1">
    <citation type="submission" date="2024-01" db="EMBL/GenBank/DDBJ databases">
        <title>The complete chloroplast genome sequence of Lithospermum erythrorhizon: insights into the phylogenetic relationship among Boraginaceae species and the maternal lineages of purple gromwells.</title>
        <authorList>
            <person name="Okada T."/>
            <person name="Watanabe K."/>
        </authorList>
    </citation>
    <scope>NUCLEOTIDE SEQUENCE [LARGE SCALE GENOMIC DNA]</scope>
</reference>
<evidence type="ECO:0000256" key="3">
    <source>
        <dbReference type="ARBA" id="ARBA00022722"/>
    </source>
</evidence>
<organism evidence="8 9">
    <name type="scientific">Lithospermum erythrorhizon</name>
    <name type="common">Purple gromwell</name>
    <name type="synonym">Lithospermum officinale var. erythrorhizon</name>
    <dbReference type="NCBI Taxonomy" id="34254"/>
    <lineage>
        <taxon>Eukaryota</taxon>
        <taxon>Viridiplantae</taxon>
        <taxon>Streptophyta</taxon>
        <taxon>Embryophyta</taxon>
        <taxon>Tracheophyta</taxon>
        <taxon>Spermatophyta</taxon>
        <taxon>Magnoliopsida</taxon>
        <taxon>eudicotyledons</taxon>
        <taxon>Gunneridae</taxon>
        <taxon>Pentapetalae</taxon>
        <taxon>asterids</taxon>
        <taxon>lamiids</taxon>
        <taxon>Boraginales</taxon>
        <taxon>Boraginaceae</taxon>
        <taxon>Boraginoideae</taxon>
        <taxon>Lithospermeae</taxon>
        <taxon>Lithospermum</taxon>
    </lineage>
</organism>
<evidence type="ECO:0000259" key="7">
    <source>
        <dbReference type="Pfam" id="PF17917"/>
    </source>
</evidence>
<dbReference type="PANTHER" id="PTHR48475:SF2">
    <property type="entry name" value="RIBONUCLEASE H"/>
    <property type="match status" value="1"/>
</dbReference>
<dbReference type="Pfam" id="PF17917">
    <property type="entry name" value="RT_RNaseH"/>
    <property type="match status" value="1"/>
</dbReference>
<dbReference type="PANTHER" id="PTHR48475">
    <property type="entry name" value="RIBONUCLEASE H"/>
    <property type="match status" value="1"/>
</dbReference>
<sequence>MISERGIEHNPNKIKALLEMKPPSSYKDIRISGVLVRESDGVQKPIYYVSHVLHGSEENYPIIDKFAFALVISARKLKSYFKSYPIVVVTDQPLNRILTSAALFGRMTTWVVELSEFDHLCA</sequence>
<dbReference type="EMBL" id="BAABME010021387">
    <property type="protein sequence ID" value="GAA0163158.1"/>
    <property type="molecule type" value="Genomic_DNA"/>
</dbReference>
<name>A0AAV3QKT4_LITER</name>
<protein>
    <recommendedName>
        <fullName evidence="7">Reverse transcriptase RNase H-like domain-containing protein</fullName>
    </recommendedName>
</protein>
<evidence type="ECO:0000313" key="9">
    <source>
        <dbReference type="Proteomes" id="UP001454036"/>
    </source>
</evidence>
<evidence type="ECO:0000256" key="1">
    <source>
        <dbReference type="ARBA" id="ARBA00022679"/>
    </source>
</evidence>
<keyword evidence="3" id="KW-0540">Nuclease</keyword>
<dbReference type="InterPro" id="IPR043502">
    <property type="entry name" value="DNA/RNA_pol_sf"/>
</dbReference>
<proteinExistence type="predicted"/>
<keyword evidence="5" id="KW-0378">Hydrolase</keyword>
<evidence type="ECO:0000256" key="2">
    <source>
        <dbReference type="ARBA" id="ARBA00022695"/>
    </source>
</evidence>
<evidence type="ECO:0000313" key="8">
    <source>
        <dbReference type="EMBL" id="GAA0163158.1"/>
    </source>
</evidence>
<feature type="domain" description="Reverse transcriptase RNase H-like" evidence="7">
    <location>
        <begin position="28"/>
        <end position="117"/>
    </location>
</feature>
<dbReference type="SUPFAM" id="SSF56672">
    <property type="entry name" value="DNA/RNA polymerases"/>
    <property type="match status" value="1"/>
</dbReference>
<evidence type="ECO:0000256" key="4">
    <source>
        <dbReference type="ARBA" id="ARBA00022759"/>
    </source>
</evidence>
<dbReference type="GO" id="GO:0004519">
    <property type="term" value="F:endonuclease activity"/>
    <property type="evidence" value="ECO:0007669"/>
    <property type="project" value="UniProtKB-KW"/>
</dbReference>
<keyword evidence="6" id="KW-0695">RNA-directed DNA polymerase</keyword>
<keyword evidence="4" id="KW-0255">Endonuclease</keyword>
<keyword evidence="2" id="KW-0548">Nucleotidyltransferase</keyword>
<dbReference type="GO" id="GO:0003964">
    <property type="term" value="F:RNA-directed DNA polymerase activity"/>
    <property type="evidence" value="ECO:0007669"/>
    <property type="project" value="UniProtKB-KW"/>
</dbReference>
<dbReference type="AlphaFoldDB" id="A0AAV3QKT4"/>